<keyword evidence="3" id="KW-1185">Reference proteome</keyword>
<dbReference type="InterPro" id="IPR046342">
    <property type="entry name" value="CBS_dom_sf"/>
</dbReference>
<accession>A0ABZ2J5F5</accession>
<dbReference type="Gene3D" id="3.10.580.10">
    <property type="entry name" value="CBS-domain"/>
    <property type="match status" value="1"/>
</dbReference>
<protein>
    <submittedName>
        <fullName evidence="2">CBS domain-containing protein</fullName>
    </submittedName>
</protein>
<dbReference type="Pfam" id="PF00571">
    <property type="entry name" value="CBS"/>
    <property type="match status" value="1"/>
</dbReference>
<dbReference type="InterPro" id="IPR000644">
    <property type="entry name" value="CBS_dom"/>
</dbReference>
<sequence>MSATLMVKDVHPIHGTAAVTVDENALLKSVISIYATNPGIKGIFLTDAQNRFTGMVSRLAIQKWAEYELFGKWQNNEPDSLVSEMVEDVQAKSVARGDWTSFGLKLNDTLQNAFQRMIQSGEDILPVVDDEGRVIGDLLLSEILMKAIEISDNREPPSII</sequence>
<dbReference type="RefSeq" id="WP_338739047.1">
    <property type="nucleotide sequence ID" value="NZ_CP146612.1"/>
</dbReference>
<name>A0ABZ2J5F5_9CHLR</name>
<evidence type="ECO:0000313" key="3">
    <source>
        <dbReference type="Proteomes" id="UP001375370"/>
    </source>
</evidence>
<evidence type="ECO:0000259" key="1">
    <source>
        <dbReference type="Pfam" id="PF00571"/>
    </source>
</evidence>
<dbReference type="Proteomes" id="UP001375370">
    <property type="component" value="Chromosome"/>
</dbReference>
<gene>
    <name evidence="2" type="ORF">V8247_04080</name>
</gene>
<organism evidence="2 3">
    <name type="scientific">Candidatus Dehalogenimonas loeffleri</name>
    <dbReference type="NCBI Taxonomy" id="3127115"/>
    <lineage>
        <taxon>Bacteria</taxon>
        <taxon>Bacillati</taxon>
        <taxon>Chloroflexota</taxon>
        <taxon>Dehalococcoidia</taxon>
        <taxon>Dehalococcoidales</taxon>
        <taxon>Dehalococcoidaceae</taxon>
        <taxon>Dehalogenimonas</taxon>
    </lineage>
</organism>
<proteinExistence type="predicted"/>
<reference evidence="2 3" key="1">
    <citation type="submission" date="2024-03" db="EMBL/GenBank/DDBJ databases">
        <title>A Dehalogenimonas Isolated from Estuarine Sediments Dihaloeliminates Chlorinated Alkanes.</title>
        <authorList>
            <person name="Yang Y."/>
            <person name="Wang H."/>
        </authorList>
    </citation>
    <scope>NUCLEOTIDE SEQUENCE [LARGE SCALE GENOMIC DNA]</scope>
    <source>
        <strain evidence="2 3">W</strain>
    </source>
</reference>
<dbReference type="SUPFAM" id="SSF54631">
    <property type="entry name" value="CBS-domain pair"/>
    <property type="match status" value="1"/>
</dbReference>
<feature type="domain" description="CBS" evidence="1">
    <location>
        <begin position="106"/>
        <end position="145"/>
    </location>
</feature>
<evidence type="ECO:0000313" key="2">
    <source>
        <dbReference type="EMBL" id="WWX26155.1"/>
    </source>
</evidence>
<dbReference type="EMBL" id="CP146612">
    <property type="protein sequence ID" value="WWX26155.1"/>
    <property type="molecule type" value="Genomic_DNA"/>
</dbReference>